<evidence type="ECO:0000256" key="3">
    <source>
        <dbReference type="ARBA" id="ARBA00022617"/>
    </source>
</evidence>
<dbReference type="SUPFAM" id="SSF48264">
    <property type="entry name" value="Cytochrome P450"/>
    <property type="match status" value="1"/>
</dbReference>
<dbReference type="InParanoid" id="A0A1Q3C518"/>
<dbReference type="PROSITE" id="PS00086">
    <property type="entry name" value="CYTOCHROME_P450"/>
    <property type="match status" value="1"/>
</dbReference>
<protein>
    <submittedName>
        <fullName evidence="11">p450 domain-containing protein</fullName>
    </submittedName>
</protein>
<dbReference type="OrthoDB" id="2789670at2759"/>
<evidence type="ECO:0000256" key="9">
    <source>
        <dbReference type="RuleBase" id="RU000461"/>
    </source>
</evidence>
<reference evidence="12" key="1">
    <citation type="submission" date="2016-04" db="EMBL/GenBank/DDBJ databases">
        <title>Cephalotus genome sequencing.</title>
        <authorList>
            <person name="Fukushima K."/>
            <person name="Hasebe M."/>
            <person name="Fang X."/>
        </authorList>
    </citation>
    <scope>NUCLEOTIDE SEQUENCE [LARGE SCALE GENOMIC DNA]</scope>
    <source>
        <strain evidence="12">cv. St1</strain>
    </source>
</reference>
<dbReference type="InterPro" id="IPR036396">
    <property type="entry name" value="Cyt_P450_sf"/>
</dbReference>
<proteinExistence type="inferred from homology"/>
<dbReference type="EMBL" id="BDDD01001354">
    <property type="protein sequence ID" value="GAV75347.1"/>
    <property type="molecule type" value="Genomic_DNA"/>
</dbReference>
<evidence type="ECO:0000256" key="7">
    <source>
        <dbReference type="ARBA" id="ARBA00023033"/>
    </source>
</evidence>
<dbReference type="GO" id="GO:0005506">
    <property type="term" value="F:iron ion binding"/>
    <property type="evidence" value="ECO:0007669"/>
    <property type="project" value="InterPro"/>
</dbReference>
<dbReference type="Pfam" id="PF00067">
    <property type="entry name" value="p450"/>
    <property type="match status" value="1"/>
</dbReference>
<dbReference type="PANTHER" id="PTHR47955:SF19">
    <property type="entry name" value="CYTOCHROME P450 71A9-LIKE ISOFORM X1"/>
    <property type="match status" value="1"/>
</dbReference>
<keyword evidence="4 8" id="KW-0479">Metal-binding</keyword>
<evidence type="ECO:0000256" key="5">
    <source>
        <dbReference type="ARBA" id="ARBA00023002"/>
    </source>
</evidence>
<dbReference type="GO" id="GO:0004497">
    <property type="term" value="F:monooxygenase activity"/>
    <property type="evidence" value="ECO:0007669"/>
    <property type="project" value="UniProtKB-KW"/>
</dbReference>
<feature type="chain" id="PRO_5012004003" evidence="10">
    <location>
        <begin position="20"/>
        <end position="489"/>
    </location>
</feature>
<dbReference type="GO" id="GO:0016705">
    <property type="term" value="F:oxidoreductase activity, acting on paired donors, with incorporation or reduction of molecular oxygen"/>
    <property type="evidence" value="ECO:0007669"/>
    <property type="project" value="InterPro"/>
</dbReference>
<dbReference type="InterPro" id="IPR002401">
    <property type="entry name" value="Cyt_P450_E_grp-I"/>
</dbReference>
<dbReference type="InterPro" id="IPR017972">
    <property type="entry name" value="Cyt_P450_CS"/>
</dbReference>
<comment type="similarity">
    <text evidence="2 9">Belongs to the cytochrome P450 family.</text>
</comment>
<dbReference type="InterPro" id="IPR001128">
    <property type="entry name" value="Cyt_P450"/>
</dbReference>
<keyword evidence="3 8" id="KW-0349">Heme</keyword>
<keyword evidence="6 8" id="KW-0408">Iron</keyword>
<dbReference type="Gene3D" id="1.10.630.10">
    <property type="entry name" value="Cytochrome P450"/>
    <property type="match status" value="1"/>
</dbReference>
<comment type="cofactor">
    <cofactor evidence="1 8">
        <name>heme</name>
        <dbReference type="ChEBI" id="CHEBI:30413"/>
    </cofactor>
</comment>
<keyword evidence="7 9" id="KW-0503">Monooxygenase</keyword>
<sequence>MTSFFLILLLVAVAPLVLLLLTKRGRNKVEGRRLPPGPRKLPLIGNLHQLGDVPQKSLLHLSTKYGPLMFLPLRSVPTLVVSSADAIRDIFQSHDIIFSGRPELYTAKKMTNGFNDITFAPYGEQWKELRKIAIMELLSTKRVQSFQAVRDEEVGLMLDLIAHSLGPINLSRLTLFLITNIVCRVTFGDKFGNEGNDGMSRYDAVIHETHALLGKFNIADAFPWLGWLNRFNGEDSRIEKNFKDLDMILEEVIQKHLDPSGPKPQHEHLVDVLLRIQRNTNQAFNISNKQIKGVLGDMFIAGTDTSAVTLVWIMSELIRNPLVMRRVQVEVREVAKGLKVEESDLPRLVYMKAVIKETLSLHPIAQLLVPRETLEECTVGGYRIPCKTRVLVDARLIGKDPKYWENPNEFQPEFLESSIDYRGKHFEFIPFGVGRRGCPGINFAVQVEFALANLLFRFDWQLTPDEVFDMDAEFGLSMTKKIPLCLLAT</sequence>
<dbReference type="PANTHER" id="PTHR47955">
    <property type="entry name" value="CYTOCHROME P450 FAMILY 71 PROTEIN"/>
    <property type="match status" value="1"/>
</dbReference>
<dbReference type="PRINTS" id="PR00385">
    <property type="entry name" value="P450"/>
</dbReference>
<dbReference type="Proteomes" id="UP000187406">
    <property type="component" value="Unassembled WGS sequence"/>
</dbReference>
<dbReference type="PRINTS" id="PR00463">
    <property type="entry name" value="EP450I"/>
</dbReference>
<gene>
    <name evidence="11" type="ORF">CFOL_v3_18826</name>
</gene>
<dbReference type="CDD" id="cd11072">
    <property type="entry name" value="CYP71-like"/>
    <property type="match status" value="1"/>
</dbReference>
<comment type="caution">
    <text evidence="11">The sequence shown here is derived from an EMBL/GenBank/DDBJ whole genome shotgun (WGS) entry which is preliminary data.</text>
</comment>
<feature type="non-terminal residue" evidence="11">
    <location>
        <position position="489"/>
    </location>
</feature>
<keyword evidence="10" id="KW-0732">Signal</keyword>
<evidence type="ECO:0000256" key="10">
    <source>
        <dbReference type="SAM" id="SignalP"/>
    </source>
</evidence>
<evidence type="ECO:0000256" key="2">
    <source>
        <dbReference type="ARBA" id="ARBA00010617"/>
    </source>
</evidence>
<dbReference type="GO" id="GO:0020037">
    <property type="term" value="F:heme binding"/>
    <property type="evidence" value="ECO:0007669"/>
    <property type="project" value="InterPro"/>
</dbReference>
<keyword evidence="12" id="KW-1185">Reference proteome</keyword>
<keyword evidence="5 9" id="KW-0560">Oxidoreductase</keyword>
<organism evidence="11 12">
    <name type="scientific">Cephalotus follicularis</name>
    <name type="common">Albany pitcher plant</name>
    <dbReference type="NCBI Taxonomy" id="3775"/>
    <lineage>
        <taxon>Eukaryota</taxon>
        <taxon>Viridiplantae</taxon>
        <taxon>Streptophyta</taxon>
        <taxon>Embryophyta</taxon>
        <taxon>Tracheophyta</taxon>
        <taxon>Spermatophyta</taxon>
        <taxon>Magnoliopsida</taxon>
        <taxon>eudicotyledons</taxon>
        <taxon>Gunneridae</taxon>
        <taxon>Pentapetalae</taxon>
        <taxon>rosids</taxon>
        <taxon>fabids</taxon>
        <taxon>Oxalidales</taxon>
        <taxon>Cephalotaceae</taxon>
        <taxon>Cephalotus</taxon>
    </lineage>
</organism>
<dbReference type="AlphaFoldDB" id="A0A1Q3C518"/>
<evidence type="ECO:0000256" key="8">
    <source>
        <dbReference type="PIRSR" id="PIRSR602401-1"/>
    </source>
</evidence>
<evidence type="ECO:0000256" key="4">
    <source>
        <dbReference type="ARBA" id="ARBA00022723"/>
    </source>
</evidence>
<dbReference type="STRING" id="3775.A0A1Q3C518"/>
<name>A0A1Q3C518_CEPFO</name>
<feature type="binding site" description="axial binding residue" evidence="8">
    <location>
        <position position="438"/>
    </location>
    <ligand>
        <name>heme</name>
        <dbReference type="ChEBI" id="CHEBI:30413"/>
    </ligand>
    <ligandPart>
        <name>Fe</name>
        <dbReference type="ChEBI" id="CHEBI:18248"/>
    </ligandPart>
</feature>
<evidence type="ECO:0000313" key="12">
    <source>
        <dbReference type="Proteomes" id="UP000187406"/>
    </source>
</evidence>
<evidence type="ECO:0000256" key="1">
    <source>
        <dbReference type="ARBA" id="ARBA00001971"/>
    </source>
</evidence>
<feature type="signal peptide" evidence="10">
    <location>
        <begin position="1"/>
        <end position="19"/>
    </location>
</feature>
<evidence type="ECO:0000313" key="11">
    <source>
        <dbReference type="EMBL" id="GAV75347.1"/>
    </source>
</evidence>
<dbReference type="FunFam" id="1.10.630.10:FF:000011">
    <property type="entry name" value="Cytochrome P450 83B1"/>
    <property type="match status" value="1"/>
</dbReference>
<evidence type="ECO:0000256" key="6">
    <source>
        <dbReference type="ARBA" id="ARBA00023004"/>
    </source>
</evidence>
<accession>A0A1Q3C518</accession>